<accession>A0A8J3VLS4</accession>
<evidence type="ECO:0000256" key="1">
    <source>
        <dbReference type="ARBA" id="ARBA00023002"/>
    </source>
</evidence>
<name>A0A8J3VLS4_9ACTN</name>
<comment type="caution">
    <text evidence="3">The sequence shown here is derived from an EMBL/GenBank/DDBJ whole genome shotgun (WGS) entry which is preliminary data.</text>
</comment>
<dbReference type="RefSeq" id="WP_203914121.1">
    <property type="nucleotide sequence ID" value="NZ_BONY01000093.1"/>
</dbReference>
<proteinExistence type="predicted"/>
<dbReference type="GO" id="GO:0016491">
    <property type="term" value="F:oxidoreductase activity"/>
    <property type="evidence" value="ECO:0007669"/>
    <property type="project" value="UniProtKB-KW"/>
</dbReference>
<evidence type="ECO:0000313" key="3">
    <source>
        <dbReference type="EMBL" id="GIH10406.1"/>
    </source>
</evidence>
<protein>
    <submittedName>
        <fullName evidence="3">Aldo/keto reductase</fullName>
    </submittedName>
</protein>
<dbReference type="EMBL" id="BONY01000093">
    <property type="protein sequence ID" value="GIH10406.1"/>
    <property type="molecule type" value="Genomic_DNA"/>
</dbReference>
<organism evidence="3 4">
    <name type="scientific">Rhizocola hellebori</name>
    <dbReference type="NCBI Taxonomy" id="1392758"/>
    <lineage>
        <taxon>Bacteria</taxon>
        <taxon>Bacillati</taxon>
        <taxon>Actinomycetota</taxon>
        <taxon>Actinomycetes</taxon>
        <taxon>Micromonosporales</taxon>
        <taxon>Micromonosporaceae</taxon>
        <taxon>Rhizocola</taxon>
    </lineage>
</organism>
<dbReference type="InterPro" id="IPR036812">
    <property type="entry name" value="NAD(P)_OxRdtase_dom_sf"/>
</dbReference>
<gene>
    <name evidence="3" type="ORF">Rhe02_84730</name>
</gene>
<evidence type="ECO:0000259" key="2">
    <source>
        <dbReference type="Pfam" id="PF00248"/>
    </source>
</evidence>
<dbReference type="CDD" id="cd19086">
    <property type="entry name" value="AKR_AKR11C1"/>
    <property type="match status" value="1"/>
</dbReference>
<evidence type="ECO:0000313" key="4">
    <source>
        <dbReference type="Proteomes" id="UP000612899"/>
    </source>
</evidence>
<keyword evidence="1" id="KW-0560">Oxidoreductase</keyword>
<dbReference type="PANTHER" id="PTHR43364:SF4">
    <property type="entry name" value="NAD(P)-LINKED OXIDOREDUCTASE SUPERFAMILY PROTEIN"/>
    <property type="match status" value="1"/>
</dbReference>
<reference evidence="3" key="1">
    <citation type="submission" date="2021-01" db="EMBL/GenBank/DDBJ databases">
        <title>Whole genome shotgun sequence of Rhizocola hellebori NBRC 109834.</title>
        <authorList>
            <person name="Komaki H."/>
            <person name="Tamura T."/>
        </authorList>
    </citation>
    <scope>NUCLEOTIDE SEQUENCE</scope>
    <source>
        <strain evidence="3">NBRC 109834</strain>
    </source>
</reference>
<dbReference type="PANTHER" id="PTHR43364">
    <property type="entry name" value="NADH-SPECIFIC METHYLGLYOXAL REDUCTASE-RELATED"/>
    <property type="match status" value="1"/>
</dbReference>
<sequence length="325" mass="34761">MKRNLGLNGPETSALGMGCWAIGGPYHGNNEQYGWGAVDDAESTRAIHRALDLGVTLFDTAASYGAGHSERVLGAALRGRRDQAIIATKWGYTFDEATRTATGQDGSAAYARRSAEESLQRLGTDYLDLYQLHIGDMPVVEALELVETLETLKAEGKIRGYGWSTDDPDRAAAFAKSAPGAIAIQHDASVLQDRPAMFAVCESLGLASINRGPLAMGLLSGKYHDGRTLPANDVRSQPLPWMTYFQGAAAAPEWLARVDAIRDVLTSGGRTLAQGALAWLWARSPATIPIPGVRTVEQIAENAGALAFGPLSPQELEQVQQLMGR</sequence>
<dbReference type="Proteomes" id="UP000612899">
    <property type="component" value="Unassembled WGS sequence"/>
</dbReference>
<dbReference type="Gene3D" id="3.20.20.100">
    <property type="entry name" value="NADP-dependent oxidoreductase domain"/>
    <property type="match status" value="1"/>
</dbReference>
<dbReference type="AlphaFoldDB" id="A0A8J3VLS4"/>
<dbReference type="GO" id="GO:0005829">
    <property type="term" value="C:cytosol"/>
    <property type="evidence" value="ECO:0007669"/>
    <property type="project" value="TreeGrafter"/>
</dbReference>
<dbReference type="InterPro" id="IPR023210">
    <property type="entry name" value="NADP_OxRdtase_dom"/>
</dbReference>
<dbReference type="SUPFAM" id="SSF51430">
    <property type="entry name" value="NAD(P)-linked oxidoreductase"/>
    <property type="match status" value="1"/>
</dbReference>
<feature type="domain" description="NADP-dependent oxidoreductase" evidence="2">
    <location>
        <begin position="15"/>
        <end position="322"/>
    </location>
</feature>
<keyword evidence="4" id="KW-1185">Reference proteome</keyword>
<dbReference type="InterPro" id="IPR050523">
    <property type="entry name" value="AKR_Detox_Biosynth"/>
</dbReference>
<dbReference type="Pfam" id="PF00248">
    <property type="entry name" value="Aldo_ket_red"/>
    <property type="match status" value="1"/>
</dbReference>